<organism evidence="1 2">
    <name type="scientific">Mucuna pruriens</name>
    <name type="common">Velvet bean</name>
    <name type="synonym">Dolichos pruriens</name>
    <dbReference type="NCBI Taxonomy" id="157652"/>
    <lineage>
        <taxon>Eukaryota</taxon>
        <taxon>Viridiplantae</taxon>
        <taxon>Streptophyta</taxon>
        <taxon>Embryophyta</taxon>
        <taxon>Tracheophyta</taxon>
        <taxon>Spermatophyta</taxon>
        <taxon>Magnoliopsida</taxon>
        <taxon>eudicotyledons</taxon>
        <taxon>Gunneridae</taxon>
        <taxon>Pentapetalae</taxon>
        <taxon>rosids</taxon>
        <taxon>fabids</taxon>
        <taxon>Fabales</taxon>
        <taxon>Fabaceae</taxon>
        <taxon>Papilionoideae</taxon>
        <taxon>50 kb inversion clade</taxon>
        <taxon>NPAAA clade</taxon>
        <taxon>indigoferoid/millettioid clade</taxon>
        <taxon>Phaseoleae</taxon>
        <taxon>Mucuna</taxon>
    </lineage>
</organism>
<dbReference type="AlphaFoldDB" id="A0A371FFY8"/>
<evidence type="ECO:0000313" key="1">
    <source>
        <dbReference type="EMBL" id="RDX77237.1"/>
    </source>
</evidence>
<name>A0A371FFY8_MUCPR</name>
<gene>
    <name evidence="1" type="ORF">CR513_42674</name>
</gene>
<feature type="non-terminal residue" evidence="1">
    <location>
        <position position="1"/>
    </location>
</feature>
<proteinExistence type="predicted"/>
<reference evidence="1" key="1">
    <citation type="submission" date="2018-05" db="EMBL/GenBank/DDBJ databases">
        <title>Draft genome of Mucuna pruriens seed.</title>
        <authorList>
            <person name="Nnadi N.E."/>
            <person name="Vos R."/>
            <person name="Hasami M.H."/>
            <person name="Devisetty U.K."/>
            <person name="Aguiy J.C."/>
        </authorList>
    </citation>
    <scope>NUCLEOTIDE SEQUENCE [LARGE SCALE GENOMIC DNA]</scope>
    <source>
        <strain evidence="1">JCA_2017</strain>
    </source>
</reference>
<dbReference type="EMBL" id="QJKJ01009237">
    <property type="protein sequence ID" value="RDX77237.1"/>
    <property type="molecule type" value="Genomic_DNA"/>
</dbReference>
<evidence type="ECO:0000313" key="2">
    <source>
        <dbReference type="Proteomes" id="UP000257109"/>
    </source>
</evidence>
<comment type="caution">
    <text evidence="1">The sequence shown here is derived from an EMBL/GenBank/DDBJ whole genome shotgun (WGS) entry which is preliminary data.</text>
</comment>
<evidence type="ECO:0008006" key="3">
    <source>
        <dbReference type="Google" id="ProtNLM"/>
    </source>
</evidence>
<protein>
    <recommendedName>
        <fullName evidence="3">Retrotransposon gag domain-containing protein</fullName>
    </recommendedName>
</protein>
<keyword evidence="2" id="KW-1185">Reference proteome</keyword>
<sequence>DPSVHLQAFQTQVYISGGNDLLSCKLFLGTLRGGGGNLPLCSITSFVDLAAAFESQFAANKIKCLEVAYLFDIKQTKTKTLKQYLT</sequence>
<dbReference type="OrthoDB" id="1425436at2759"/>
<accession>A0A371FFY8</accession>
<dbReference type="Proteomes" id="UP000257109">
    <property type="component" value="Unassembled WGS sequence"/>
</dbReference>